<dbReference type="CDD" id="cd04787">
    <property type="entry name" value="HTH_HMRTR_unk"/>
    <property type="match status" value="1"/>
</dbReference>
<evidence type="ECO:0000313" key="6">
    <source>
        <dbReference type="EMBL" id="ERG61975.1"/>
    </source>
</evidence>
<evidence type="ECO:0000256" key="3">
    <source>
        <dbReference type="ARBA" id="ARBA00023125"/>
    </source>
</evidence>
<organism evidence="6 7">
    <name type="scientific">Pseudoalteromonas undina</name>
    <dbReference type="NCBI Taxonomy" id="43660"/>
    <lineage>
        <taxon>Bacteria</taxon>
        <taxon>Pseudomonadati</taxon>
        <taxon>Pseudomonadota</taxon>
        <taxon>Gammaproteobacteria</taxon>
        <taxon>Alteromonadales</taxon>
        <taxon>Pseudoalteromonadaceae</taxon>
        <taxon>Pseudoalteromonas</taxon>
    </lineage>
</organism>
<gene>
    <name evidence="6" type="ORF">PUND_05734</name>
</gene>
<dbReference type="SUPFAM" id="SSF46955">
    <property type="entry name" value="Putative DNA-binding domain"/>
    <property type="match status" value="1"/>
</dbReference>
<evidence type="ECO:0000256" key="4">
    <source>
        <dbReference type="ARBA" id="ARBA00023163"/>
    </source>
</evidence>
<dbReference type="Gene3D" id="1.10.1660.10">
    <property type="match status" value="1"/>
</dbReference>
<accession>A0ABN0NKK0</accession>
<evidence type="ECO:0000259" key="5">
    <source>
        <dbReference type="PROSITE" id="PS50937"/>
    </source>
</evidence>
<evidence type="ECO:0000256" key="2">
    <source>
        <dbReference type="ARBA" id="ARBA00023015"/>
    </source>
</evidence>
<proteinExistence type="predicted"/>
<keyword evidence="7" id="KW-1185">Reference proteome</keyword>
<keyword evidence="4" id="KW-0804">Transcription</keyword>
<dbReference type="EMBL" id="AHCF02000009">
    <property type="protein sequence ID" value="ERG61975.1"/>
    <property type="molecule type" value="Genomic_DNA"/>
</dbReference>
<evidence type="ECO:0000256" key="1">
    <source>
        <dbReference type="ARBA" id="ARBA00022491"/>
    </source>
</evidence>
<name>A0ABN0NKK0_9GAMM</name>
<evidence type="ECO:0000313" key="7">
    <source>
        <dbReference type="Proteomes" id="UP000016534"/>
    </source>
</evidence>
<keyword evidence="2" id="KW-0805">Transcription regulation</keyword>
<protein>
    <submittedName>
        <fullName evidence="6">Transcriptional regulator</fullName>
    </submittedName>
</protein>
<dbReference type="Pfam" id="PF13411">
    <property type="entry name" value="MerR_1"/>
    <property type="match status" value="1"/>
</dbReference>
<reference evidence="6" key="2">
    <citation type="submission" date="2013-04" db="EMBL/GenBank/DDBJ databases">
        <title>Genome sequence of Pseudoalteromonas undina.</title>
        <authorList>
            <person name="Xie B.-B."/>
            <person name="Rong J.-C."/>
            <person name="Qin Q.-L."/>
            <person name="Shu Y.-L."/>
            <person name="Zhang Y.-Z."/>
        </authorList>
    </citation>
    <scope>NUCLEOTIDE SEQUENCE</scope>
    <source>
        <strain evidence="6">NCIMB 2128</strain>
    </source>
</reference>
<dbReference type="InterPro" id="IPR047057">
    <property type="entry name" value="MerR_fam"/>
</dbReference>
<dbReference type="PROSITE" id="PS50937">
    <property type="entry name" value="HTH_MERR_2"/>
    <property type="match status" value="1"/>
</dbReference>
<comment type="caution">
    <text evidence="6">The sequence shown here is derived from an EMBL/GenBank/DDBJ whole genome shotgun (WGS) entry which is preliminary data.</text>
</comment>
<dbReference type="InterPro" id="IPR000551">
    <property type="entry name" value="MerR-type_HTH_dom"/>
</dbReference>
<sequence>MYVKQLANTMGVTQDTVRHYTRIKLLNPIRGERNGYQEYTAADQQRLKFIISARQLGFSIKDIQQIIAQSDQGQCPCPLTRQLIAKRLEETEQHFQETLKLRTRMQAAVKQWDKSPDGAVSADICSLIETFVDPISEVKNTKEAL</sequence>
<reference evidence="6" key="1">
    <citation type="journal article" date="2012" name="J. Bacteriol.">
        <title>Genome sequences of type strains of seven species of the marine bacterium Pseudoalteromonas.</title>
        <authorList>
            <person name="Xie B.B."/>
            <person name="Shu Y.L."/>
            <person name="Qin Q.L."/>
            <person name="Rong J.C."/>
            <person name="Zhang X.Y."/>
            <person name="Chen X.L."/>
            <person name="Shi M."/>
            <person name="He H.L."/>
            <person name="Zhou B.C."/>
            <person name="Zhang Y.Z."/>
        </authorList>
    </citation>
    <scope>NUCLEOTIDE SEQUENCE [LARGE SCALE GENOMIC DNA]</scope>
    <source>
        <strain evidence="6">NCIMB 2128</strain>
    </source>
</reference>
<dbReference type="Proteomes" id="UP000016534">
    <property type="component" value="Unassembled WGS sequence"/>
</dbReference>
<dbReference type="PANTHER" id="PTHR30204">
    <property type="entry name" value="REDOX-CYCLING DRUG-SENSING TRANSCRIPTIONAL ACTIVATOR SOXR"/>
    <property type="match status" value="1"/>
</dbReference>
<feature type="domain" description="HTH merR-type" evidence="5">
    <location>
        <begin position="1"/>
        <end position="69"/>
    </location>
</feature>
<dbReference type="InterPro" id="IPR009061">
    <property type="entry name" value="DNA-bd_dom_put_sf"/>
</dbReference>
<dbReference type="PRINTS" id="PR00040">
    <property type="entry name" value="HTHMERR"/>
</dbReference>
<keyword evidence="3" id="KW-0238">DNA-binding</keyword>
<dbReference type="SMART" id="SM00422">
    <property type="entry name" value="HTH_MERR"/>
    <property type="match status" value="1"/>
</dbReference>
<keyword evidence="1" id="KW-0678">Repressor</keyword>
<dbReference type="PANTHER" id="PTHR30204:SF69">
    <property type="entry name" value="MERR-FAMILY TRANSCRIPTIONAL REGULATOR"/>
    <property type="match status" value="1"/>
</dbReference>